<dbReference type="Gene3D" id="1.20.1530.20">
    <property type="match status" value="1"/>
</dbReference>
<keyword evidence="3" id="KW-0813">Transport</keyword>
<dbReference type="GO" id="GO:0015105">
    <property type="term" value="F:arsenite transmembrane transporter activity"/>
    <property type="evidence" value="ECO:0007669"/>
    <property type="project" value="TreeGrafter"/>
</dbReference>
<accession>A0A255E7T6</accession>
<evidence type="ECO:0000313" key="9">
    <source>
        <dbReference type="EMBL" id="OYN87647.1"/>
    </source>
</evidence>
<dbReference type="PANTHER" id="PTHR43057">
    <property type="entry name" value="ARSENITE EFFLUX TRANSPORTER"/>
    <property type="match status" value="1"/>
</dbReference>
<feature type="transmembrane region" description="Helical" evidence="8">
    <location>
        <begin position="39"/>
        <end position="58"/>
    </location>
</feature>
<dbReference type="Proteomes" id="UP000216533">
    <property type="component" value="Unassembled WGS sequence"/>
</dbReference>
<evidence type="ECO:0000256" key="1">
    <source>
        <dbReference type="ARBA" id="ARBA00004651"/>
    </source>
</evidence>
<dbReference type="GO" id="GO:0015104">
    <property type="term" value="F:antimonite transmembrane transporter activity"/>
    <property type="evidence" value="ECO:0007669"/>
    <property type="project" value="TreeGrafter"/>
</dbReference>
<name>A0A255E7T6_9ACTN</name>
<protein>
    <submittedName>
        <fullName evidence="9">Arsenic resistance protein</fullName>
    </submittedName>
</protein>
<comment type="caution">
    <text evidence="9">The sequence shown here is derived from an EMBL/GenBank/DDBJ whole genome shotgun (WGS) entry which is preliminary data.</text>
</comment>
<evidence type="ECO:0000256" key="2">
    <source>
        <dbReference type="ARBA" id="ARBA00010110"/>
    </source>
</evidence>
<feature type="transmembrane region" description="Helical" evidence="8">
    <location>
        <begin position="96"/>
        <end position="117"/>
    </location>
</feature>
<dbReference type="PANTHER" id="PTHR43057:SF1">
    <property type="entry name" value="ARSENICAL-RESISTANCE PROTEIN 3"/>
    <property type="match status" value="1"/>
</dbReference>
<evidence type="ECO:0000256" key="8">
    <source>
        <dbReference type="SAM" id="Phobius"/>
    </source>
</evidence>
<keyword evidence="5 8" id="KW-0812">Transmembrane</keyword>
<gene>
    <name evidence="9" type="ORF">CGZ92_08095</name>
</gene>
<proteinExistence type="inferred from homology"/>
<dbReference type="InterPro" id="IPR002657">
    <property type="entry name" value="BilAc:Na_symport/Acr3"/>
</dbReference>
<feature type="transmembrane region" description="Helical" evidence="8">
    <location>
        <begin position="70"/>
        <end position="90"/>
    </location>
</feature>
<evidence type="ECO:0000313" key="10">
    <source>
        <dbReference type="Proteomes" id="UP000216533"/>
    </source>
</evidence>
<dbReference type="GO" id="GO:0005886">
    <property type="term" value="C:plasma membrane"/>
    <property type="evidence" value="ECO:0007669"/>
    <property type="project" value="UniProtKB-SubCell"/>
</dbReference>
<dbReference type="GO" id="GO:0015297">
    <property type="term" value="F:antiporter activity"/>
    <property type="evidence" value="ECO:0007669"/>
    <property type="project" value="InterPro"/>
</dbReference>
<comment type="subcellular location">
    <subcellularLocation>
        <location evidence="1">Cell membrane</location>
        <topology evidence="1">Multi-pass membrane protein</topology>
    </subcellularLocation>
</comment>
<dbReference type="InterPro" id="IPR004706">
    <property type="entry name" value="Arsenical-R_Acr3"/>
</dbReference>
<sequence length="321" mass="33173">MERAAEWMERHQVALCLTALALGAGLGLGLPSVARPAAVVITPTLALLLLVTFVGIPFARIATAWRNGRFLAVLLGLNFVVAPLVAYTVSRLVADDVALVTGVLLVLLAPCVDYVIVFTGLAGGDREGLLAATPLLMLAQMVLLPLQLRLLGGGAAADAIAWGPFLMAFVVVILVPLLAAGLLQLVVPRVTWGARLESALQVSMVPLMMATLTVVVASQIGAVGARLEVMRTVPAFVVFAMVMAVLGLAAGRLVKLDVPGRRAAVFSGVTRNSLVVLPLALAMPPALGSVPLVVVAQTMVELVVMVVLVGILGRNPGSADG</sequence>
<organism evidence="9 10">
    <name type="scientific">Parenemella sanctibonifatiensis</name>
    <dbReference type="NCBI Taxonomy" id="2016505"/>
    <lineage>
        <taxon>Bacteria</taxon>
        <taxon>Bacillati</taxon>
        <taxon>Actinomycetota</taxon>
        <taxon>Actinomycetes</taxon>
        <taxon>Propionibacteriales</taxon>
        <taxon>Propionibacteriaceae</taxon>
        <taxon>Parenemella</taxon>
    </lineage>
</organism>
<keyword evidence="7 8" id="KW-0472">Membrane</keyword>
<dbReference type="AlphaFoldDB" id="A0A255E7T6"/>
<feature type="transmembrane region" description="Helical" evidence="8">
    <location>
        <begin position="160"/>
        <end position="187"/>
    </location>
</feature>
<evidence type="ECO:0000256" key="7">
    <source>
        <dbReference type="ARBA" id="ARBA00023136"/>
    </source>
</evidence>
<dbReference type="InterPro" id="IPR038770">
    <property type="entry name" value="Na+/solute_symporter_sf"/>
</dbReference>
<reference evidence="9 10" key="1">
    <citation type="submission" date="2017-07" db="EMBL/GenBank/DDBJ databases">
        <title>Draft whole genome sequences of clinical Proprionibacteriaceae strains.</title>
        <authorList>
            <person name="Bernier A.-M."/>
            <person name="Bernard K."/>
            <person name="Domingo M.-C."/>
        </authorList>
    </citation>
    <scope>NUCLEOTIDE SEQUENCE [LARGE SCALE GENOMIC DNA]</scope>
    <source>
        <strain evidence="9 10">NML 160184</strain>
    </source>
</reference>
<feature type="transmembrane region" description="Helical" evidence="8">
    <location>
        <begin position="129"/>
        <end position="148"/>
    </location>
</feature>
<evidence type="ECO:0000256" key="4">
    <source>
        <dbReference type="ARBA" id="ARBA00022475"/>
    </source>
</evidence>
<keyword evidence="4" id="KW-1003">Cell membrane</keyword>
<dbReference type="EMBL" id="NMVI01000016">
    <property type="protein sequence ID" value="OYN87647.1"/>
    <property type="molecule type" value="Genomic_DNA"/>
</dbReference>
<evidence type="ECO:0000256" key="6">
    <source>
        <dbReference type="ARBA" id="ARBA00022989"/>
    </source>
</evidence>
<feature type="transmembrane region" description="Helical" evidence="8">
    <location>
        <begin position="232"/>
        <end position="251"/>
    </location>
</feature>
<comment type="similarity">
    <text evidence="2">Belongs to the arsenical resistance-3 (ACR3) (TC 2.A.59) family.</text>
</comment>
<evidence type="ECO:0000256" key="3">
    <source>
        <dbReference type="ARBA" id="ARBA00022448"/>
    </source>
</evidence>
<feature type="transmembrane region" description="Helical" evidence="8">
    <location>
        <begin position="199"/>
        <end position="220"/>
    </location>
</feature>
<keyword evidence="6 8" id="KW-1133">Transmembrane helix</keyword>
<evidence type="ECO:0000256" key="5">
    <source>
        <dbReference type="ARBA" id="ARBA00022692"/>
    </source>
</evidence>
<dbReference type="Pfam" id="PF01758">
    <property type="entry name" value="SBF"/>
    <property type="match status" value="1"/>
</dbReference>